<dbReference type="EMBL" id="AHPN01000001">
    <property type="protein sequence ID" value="EIK59294.1"/>
    <property type="molecule type" value="Genomic_DNA"/>
</dbReference>
<protein>
    <submittedName>
        <fullName evidence="2">Putative type III secretion effector protein</fullName>
    </submittedName>
</protein>
<gene>
    <name evidence="2" type="ORF">PflSS101_1954</name>
</gene>
<organism evidence="2">
    <name type="scientific">Pseudomonas lactis</name>
    <dbReference type="NCBI Taxonomy" id="1615674"/>
    <lineage>
        <taxon>Bacteria</taxon>
        <taxon>Pseudomonadati</taxon>
        <taxon>Pseudomonadota</taxon>
        <taxon>Gammaproteobacteria</taxon>
        <taxon>Pseudomonadales</taxon>
        <taxon>Pseudomonadaceae</taxon>
        <taxon>Pseudomonas</taxon>
    </lineage>
</organism>
<dbReference type="PATRIC" id="fig|1038924.3.peg.1903"/>
<evidence type="ECO:0000256" key="1">
    <source>
        <dbReference type="SAM" id="MobiDB-lite"/>
    </source>
</evidence>
<feature type="region of interest" description="Disordered" evidence="1">
    <location>
        <begin position="1"/>
        <end position="51"/>
    </location>
</feature>
<accession>I4K3K4</accession>
<name>I4K3K4_9PSED</name>
<dbReference type="AlphaFoldDB" id="I4K3K4"/>
<sequence>MTIEGVVPSGRPLPPDLPAVQSTTPSPAPAAPPETWHETSSTPPAGGPHKPFLLRATLSALRYRDLQNPVTQRSSGTLPGENSTDNQLAKALEKSFGLLHSFLNDGRLTWLSLQRIAAHPLGESEALDSAIQVVREILKRPRLSDAIFSRDGDITRDSLSAAAQALQGNSSANVFSQDPFHAQGNAQVVEALQSEFPNLRDKAMDRTYLFEPYQYLEIAKLRVVMQDPYEVDQQGEPVVDTSTGMPKSKYSELCVYTAKNIIERPGLLPSLERASGARLFGPPHKEGWLSNKNLERWREQDDARKTR</sequence>
<proteinExistence type="predicted"/>
<dbReference type="HOGENOM" id="CLU_079344_0_0_6"/>
<dbReference type="Proteomes" id="UP000003213">
    <property type="component" value="Chromosome"/>
</dbReference>
<evidence type="ECO:0000313" key="2">
    <source>
        <dbReference type="EMBL" id="EIK59294.1"/>
    </source>
</evidence>
<reference evidence="2" key="1">
    <citation type="journal article" date="2012" name="PLoS Genet.">
        <title>Comparative Genomics of Plant-Associated Pseudomonas spp.: Insights into Diversity and Inheritance of Traits Involved in Multitrophic Interactions.</title>
        <authorList>
            <person name="Loper J.E."/>
            <person name="Hassan K.A."/>
            <person name="Mavrodi D.V."/>
            <person name="Davis E.W.II."/>
            <person name="Lim C.K."/>
            <person name="Shaffer B.T."/>
            <person name="Elbourne L.D."/>
            <person name="Stockwell V.O."/>
            <person name="Hartney S.L."/>
            <person name="Breakwell K."/>
            <person name="Henkels M.D."/>
            <person name="Tetu S.G."/>
            <person name="Rangel L.I."/>
            <person name="Kidarsa T.A."/>
            <person name="Wilson N.L."/>
            <person name="van de Mortel J.E."/>
            <person name="Song C."/>
            <person name="Blumhagen R."/>
            <person name="Radune D."/>
            <person name="Hostetler J.B."/>
            <person name="Brinkac L.M."/>
            <person name="Durkin A.S."/>
            <person name="Kluepfel D.A."/>
            <person name="Wechter W.P."/>
            <person name="Anderson A.J."/>
            <person name="Kim Y.C."/>
            <person name="Pierson L.S.III."/>
            <person name="Pierson E.A."/>
            <person name="Lindow S.E."/>
            <person name="Kobayashi D.Y."/>
            <person name="Raaijmakers J.M."/>
            <person name="Weller D.M."/>
            <person name="Thomashow L.S."/>
            <person name="Allen A.E."/>
            <person name="Paulsen I.T."/>
        </authorList>
    </citation>
    <scope>NUCLEOTIDE SEQUENCE [LARGE SCALE GENOMIC DNA]</scope>
    <source>
        <strain evidence="2">SS101</strain>
    </source>
</reference>
<comment type="caution">
    <text evidence="2">The sequence shown here is derived from an EMBL/GenBank/DDBJ whole genome shotgun (WGS) entry which is preliminary data.</text>
</comment>